<gene>
    <name evidence="2" type="ordered locus">Curi_c07830</name>
</gene>
<dbReference type="SUPFAM" id="SSF63411">
    <property type="entry name" value="LuxS/MPP-like metallohydrolase"/>
    <property type="match status" value="3"/>
</dbReference>
<dbReference type="InterPro" id="IPR007863">
    <property type="entry name" value="Peptidase_M16_C"/>
</dbReference>
<proteinExistence type="predicted"/>
<dbReference type="GO" id="GO:0004222">
    <property type="term" value="F:metalloendopeptidase activity"/>
    <property type="evidence" value="ECO:0007669"/>
    <property type="project" value="TreeGrafter"/>
</dbReference>
<reference evidence="2 3" key="1">
    <citation type="journal article" date="2012" name="PLoS ONE">
        <title>The purine-utilizing bacterium Clostridium acidurici 9a: a genome-guided metabolic reconsideration.</title>
        <authorList>
            <person name="Hartwich K."/>
            <person name="Poehlein A."/>
            <person name="Daniel R."/>
        </authorList>
    </citation>
    <scope>NUCLEOTIDE SEQUENCE [LARGE SCALE GENOMIC DNA]</scope>
    <source>
        <strain evidence="3">ATCC 7906 / DSM 604 / BCRC 14475 / CIP 104303 / KCTC 5404 / NCIMB 10678 / 9a</strain>
    </source>
</reference>
<dbReference type="HOGENOM" id="CLU_009165_1_0_9"/>
<dbReference type="InterPro" id="IPR011249">
    <property type="entry name" value="Metalloenz_LuxS/M16"/>
</dbReference>
<feature type="domain" description="Peptidase M16 C-terminal" evidence="1">
    <location>
        <begin position="181"/>
        <end position="349"/>
    </location>
</feature>
<dbReference type="OrthoDB" id="9762027at2"/>
<dbReference type="Gene3D" id="3.30.830.10">
    <property type="entry name" value="Metalloenzyme, LuxS/M16 peptidase-like"/>
    <property type="match status" value="2"/>
</dbReference>
<evidence type="ECO:0000259" key="1">
    <source>
        <dbReference type="Pfam" id="PF05193"/>
    </source>
</evidence>
<dbReference type="AlphaFoldDB" id="K0AZS4"/>
<dbReference type="STRING" id="1128398.Curi_c07830"/>
<dbReference type="PATRIC" id="fig|1128398.3.peg.832"/>
<dbReference type="GO" id="GO:0016485">
    <property type="term" value="P:protein processing"/>
    <property type="evidence" value="ECO:0007669"/>
    <property type="project" value="TreeGrafter"/>
</dbReference>
<keyword evidence="3" id="KW-1185">Reference proteome</keyword>
<name>K0AZS4_GOTA9</name>
<organism evidence="2 3">
    <name type="scientific">Gottschalkia acidurici (strain ATCC 7906 / DSM 604 / BCRC 14475 / CIP 104303 / KCTC 5404 / NCIMB 10678 / 9a)</name>
    <name type="common">Clostridium acidurici</name>
    <dbReference type="NCBI Taxonomy" id="1128398"/>
    <lineage>
        <taxon>Bacteria</taxon>
        <taxon>Bacillati</taxon>
        <taxon>Bacillota</taxon>
        <taxon>Tissierellia</taxon>
        <taxon>Tissierellales</taxon>
        <taxon>Gottschalkiaceae</taxon>
        <taxon>Gottschalkia</taxon>
    </lineage>
</organism>
<dbReference type="PANTHER" id="PTHR43016:SF13">
    <property type="entry name" value="PRESEQUENCE PROTEASE, MITOCHONDRIAL"/>
    <property type="match status" value="1"/>
</dbReference>
<dbReference type="KEGG" id="cad:Curi_c07830"/>
<dbReference type="RefSeq" id="WP_014966993.1">
    <property type="nucleotide sequence ID" value="NC_018664.1"/>
</dbReference>
<dbReference type="PANTHER" id="PTHR43016">
    <property type="entry name" value="PRESEQUENCE PROTEASE"/>
    <property type="match status" value="1"/>
</dbReference>
<dbReference type="Pfam" id="PF05193">
    <property type="entry name" value="Peptidase_M16_C"/>
    <property type="match status" value="1"/>
</dbReference>
<accession>K0AZS4</accession>
<evidence type="ECO:0000313" key="3">
    <source>
        <dbReference type="Proteomes" id="UP000006094"/>
    </source>
</evidence>
<protein>
    <submittedName>
        <fullName evidence="2">Peptidase</fullName>
    </submittedName>
</protein>
<dbReference type="EMBL" id="CP003326">
    <property type="protein sequence ID" value="AFS77856.1"/>
    <property type="molecule type" value="Genomic_DNA"/>
</dbReference>
<dbReference type="GO" id="GO:0046872">
    <property type="term" value="F:metal ion binding"/>
    <property type="evidence" value="ECO:0007669"/>
    <property type="project" value="InterPro"/>
</dbReference>
<dbReference type="Proteomes" id="UP000006094">
    <property type="component" value="Chromosome"/>
</dbReference>
<evidence type="ECO:0000313" key="2">
    <source>
        <dbReference type="EMBL" id="AFS77856.1"/>
    </source>
</evidence>
<sequence length="913" mass="107169">MEFKLISKTYLKGLKTYGHEYKHKSGLTLIFVKDKNCNQKTSINISIYTPAIDNRGAAHIIEHCIASQMNSMKFLKHFAKTYQDKTSYEYVLNENDIEEIDSIINGIFVPSFKKNKNIFLKEGWRLEEYNNKLSIKGVVFDEIRDAFASPIYNIINYIPFTLYNGSVYGNVSGGLIEDILDLSYDDLIEYYNRYYTLRNCCIFIHGNHCINNIIKILSPIINKLSIGNEVDFIEDIKLKEYEKISNYSGAYLSTVEDIDGYNFKSVNFAIDKPKNQFEYNIYYLICRDMLEHKNEIFIKDIKKYKIGKKVSAIFKNSLYKPFFSIILYYCRSNTNDIFLKICKEILSDVISNINIDQIPNFVLGDIFDNYYNIDGLKLGTYVMEAFFSNIPCFSYIVESKDDKEKIKFINKIKEELIASPNYSIITLYPYVKPEKIKSNDLIRKARKKSIVNEYNPIRASTHLITDSFININKNIFNEVKRNLLFENPELKIHDDIKYFFYSKNDSKINTHIYFDITEFTYEELCLTSILNIYFKSYLDRINCKDKIRIGIYPIFDEKNNSVSSKLVVHLSTNEVDFKDLLIKLKELLTLSNLYKDSDIIKEKLCDLKVNIDINLVNNIRSLLPIRLLSYFSNCNFHKDATNGIGFYNFLTTMLNNNDNYDLVIKKIFDISKHIFTVDKLFVSIYAKNKDYVFNNISDFLLQLKKGRFKRTNALYTNKKNEGFISTIKTNYIALGFNYSELGFKYSSKYKILCNIITHNYLFSSLRNKYNVYASELSIIENNLIFFSMKDPNFATTFEVFRNTGKYITTNINTILKDFNLYKYNYIIKAKDPIITCENDLATIKLLYPNLFKDRSKILSELEDNITKEDIFIFCDMVEKAVTENYYCIFGNEEIIKENEELFSSINYLPIYQI</sequence>
<dbReference type="eggNOG" id="COG1026">
    <property type="taxonomic scope" value="Bacteria"/>
</dbReference>